<dbReference type="GO" id="GO:0005886">
    <property type="term" value="C:plasma membrane"/>
    <property type="evidence" value="ECO:0007669"/>
    <property type="project" value="TreeGrafter"/>
</dbReference>
<keyword evidence="1" id="KW-0472">Membrane</keyword>
<feature type="transmembrane region" description="Helical" evidence="1">
    <location>
        <begin position="21"/>
        <end position="40"/>
    </location>
</feature>
<dbReference type="PROSITE" id="PS50887">
    <property type="entry name" value="GGDEF"/>
    <property type="match status" value="1"/>
</dbReference>
<evidence type="ECO:0000313" key="3">
    <source>
        <dbReference type="EMBL" id="QHI71814.1"/>
    </source>
</evidence>
<dbReference type="NCBIfam" id="TIGR00254">
    <property type="entry name" value="GGDEF"/>
    <property type="match status" value="1"/>
</dbReference>
<dbReference type="GO" id="GO:0052621">
    <property type="term" value="F:diguanylate cyclase activity"/>
    <property type="evidence" value="ECO:0007669"/>
    <property type="project" value="TreeGrafter"/>
</dbReference>
<dbReference type="GO" id="GO:1902201">
    <property type="term" value="P:negative regulation of bacterial-type flagellum-dependent cell motility"/>
    <property type="evidence" value="ECO:0007669"/>
    <property type="project" value="TreeGrafter"/>
</dbReference>
<organism evidence="3 4">
    <name type="scientific">Aminipila terrae</name>
    <dbReference type="NCBI Taxonomy" id="2697030"/>
    <lineage>
        <taxon>Bacteria</taxon>
        <taxon>Bacillati</taxon>
        <taxon>Bacillota</taxon>
        <taxon>Clostridia</taxon>
        <taxon>Peptostreptococcales</taxon>
        <taxon>Anaerovoracaceae</taxon>
        <taxon>Aminipila</taxon>
    </lineage>
</organism>
<accession>A0A6P1MGW3</accession>
<feature type="domain" description="GGDEF" evidence="2">
    <location>
        <begin position="218"/>
        <end position="354"/>
    </location>
</feature>
<dbReference type="InterPro" id="IPR000160">
    <property type="entry name" value="GGDEF_dom"/>
</dbReference>
<evidence type="ECO:0000259" key="2">
    <source>
        <dbReference type="PROSITE" id="PS50887"/>
    </source>
</evidence>
<feature type="transmembrane region" description="Helical" evidence="1">
    <location>
        <begin position="129"/>
        <end position="147"/>
    </location>
</feature>
<dbReference type="KEGG" id="amic:Ami3637_04895"/>
<dbReference type="PANTHER" id="PTHR45138:SF9">
    <property type="entry name" value="DIGUANYLATE CYCLASE DGCM-RELATED"/>
    <property type="match status" value="1"/>
</dbReference>
<feature type="transmembrane region" description="Helical" evidence="1">
    <location>
        <begin position="103"/>
        <end position="120"/>
    </location>
</feature>
<evidence type="ECO:0000313" key="4">
    <source>
        <dbReference type="Proteomes" id="UP000463883"/>
    </source>
</evidence>
<dbReference type="InterPro" id="IPR029787">
    <property type="entry name" value="Nucleotide_cyclase"/>
</dbReference>
<keyword evidence="1" id="KW-0812">Transmembrane</keyword>
<dbReference type="Pfam" id="PF00990">
    <property type="entry name" value="GGDEF"/>
    <property type="match status" value="1"/>
</dbReference>
<dbReference type="AlphaFoldDB" id="A0A6P1MGW3"/>
<dbReference type="Gene3D" id="3.30.70.270">
    <property type="match status" value="1"/>
</dbReference>
<feature type="transmembrane region" description="Helical" evidence="1">
    <location>
        <begin position="77"/>
        <end position="97"/>
    </location>
</feature>
<dbReference type="Proteomes" id="UP000463883">
    <property type="component" value="Chromosome"/>
</dbReference>
<name>A0A6P1MGW3_9FIRM</name>
<evidence type="ECO:0000256" key="1">
    <source>
        <dbReference type="SAM" id="Phobius"/>
    </source>
</evidence>
<dbReference type="InterPro" id="IPR050469">
    <property type="entry name" value="Diguanylate_Cyclase"/>
</dbReference>
<dbReference type="RefSeq" id="WP_162361588.1">
    <property type="nucleotide sequence ID" value="NZ_CP047591.1"/>
</dbReference>
<protein>
    <submittedName>
        <fullName evidence="3">Diguanylate cyclase</fullName>
    </submittedName>
</protein>
<proteinExistence type="predicted"/>
<reference evidence="3 4" key="1">
    <citation type="submission" date="2020-01" db="EMBL/GenBank/DDBJ databases">
        <title>Genomic analysis of Aminipila sp. CBA3637.</title>
        <authorList>
            <person name="Kim Y.B."/>
            <person name="Roh S.W."/>
        </authorList>
    </citation>
    <scope>NUCLEOTIDE SEQUENCE [LARGE SCALE GENOMIC DNA]</scope>
    <source>
        <strain evidence="3 4">CBA3637</strain>
    </source>
</reference>
<keyword evidence="4" id="KW-1185">Reference proteome</keyword>
<sequence>MTRNNIFIRNYHEISKINNNILKHLSFIVAIIWALLFIISSITSELLLVPFYGIGALISSVVYLLSRFITPKHINLVLPVIYFYLVYGFISAIYLGIFVPPRSVSVTFMCLLLMAPILILDKRWRINSIVIFMSVVFGTVSFLYQPFTIAEVDITNCIVFCIIGLIVGHIMASIRIENIEMQRILTKQRDTDILTSLSNRRKLSDTLDNWDANYGLHSLTVVIMIDIDYFKKYNDCYGHQKGDACLKQLGRCFSSFFKPYGLKIFRYGGEEFIALGQEYDFDEISLICQDILKAVKYLQIPFKESPEGIITVSIGFAESNTCNSYNYKDLINMADKGLYKAKRMGRNRAVGYLN</sequence>
<gene>
    <name evidence="3" type="ORF">Ami3637_04895</name>
</gene>
<feature type="transmembrane region" description="Helical" evidence="1">
    <location>
        <begin position="46"/>
        <end position="65"/>
    </location>
</feature>
<dbReference type="PANTHER" id="PTHR45138">
    <property type="entry name" value="REGULATORY COMPONENTS OF SENSORY TRANSDUCTION SYSTEM"/>
    <property type="match status" value="1"/>
</dbReference>
<dbReference type="GO" id="GO:0043709">
    <property type="term" value="P:cell adhesion involved in single-species biofilm formation"/>
    <property type="evidence" value="ECO:0007669"/>
    <property type="project" value="TreeGrafter"/>
</dbReference>
<keyword evidence="1" id="KW-1133">Transmembrane helix</keyword>
<dbReference type="CDD" id="cd01949">
    <property type="entry name" value="GGDEF"/>
    <property type="match status" value="1"/>
</dbReference>
<dbReference type="SMART" id="SM00267">
    <property type="entry name" value="GGDEF"/>
    <property type="match status" value="1"/>
</dbReference>
<feature type="transmembrane region" description="Helical" evidence="1">
    <location>
        <begin position="153"/>
        <end position="174"/>
    </location>
</feature>
<dbReference type="InterPro" id="IPR043128">
    <property type="entry name" value="Rev_trsase/Diguanyl_cyclase"/>
</dbReference>
<dbReference type="EMBL" id="CP047591">
    <property type="protein sequence ID" value="QHI71814.1"/>
    <property type="molecule type" value="Genomic_DNA"/>
</dbReference>
<dbReference type="SUPFAM" id="SSF55073">
    <property type="entry name" value="Nucleotide cyclase"/>
    <property type="match status" value="1"/>
</dbReference>